<evidence type="ECO:0000313" key="5">
    <source>
        <dbReference type="Proteomes" id="UP000034022"/>
    </source>
</evidence>
<dbReference type="PANTHER" id="PTHR33393:SF11">
    <property type="entry name" value="POLYGLUTAMINE SYNTHESIS ACCESSORY PROTEIN RV0574C-RELATED"/>
    <property type="match status" value="1"/>
</dbReference>
<organism evidence="4 5">
    <name type="scientific">Candidatus Falkowbacteria bacterium GW2011_GWE1_38_31</name>
    <dbReference type="NCBI Taxonomy" id="1618638"/>
    <lineage>
        <taxon>Bacteria</taxon>
        <taxon>Candidatus Falkowiibacteriota</taxon>
    </lineage>
</organism>
<evidence type="ECO:0000313" key="4">
    <source>
        <dbReference type="EMBL" id="KKQ69906.1"/>
    </source>
</evidence>
<keyword evidence="2" id="KW-0812">Transmembrane</keyword>
<name>A0A0G0MYC5_9BACT</name>
<dbReference type="Proteomes" id="UP000034022">
    <property type="component" value="Unassembled WGS sequence"/>
</dbReference>
<accession>A0A0G0MYC5</accession>
<sequence length="386" mass="43108">MIKLNQMNSLSKKILITTFIISSFLVGLFFVIKNASKSALTLQRNVSVPDNTIETSKTAVSEITDDKKDIKQNPFPENVDNQPARFLFFGDVMLDRHIKERYGKDFAVLLNKLKETDADFFKGYDLVAANLEGAVMEGGAHYPPVNAYDFSFSPESVRDFSGDIFNFFNIANNHILDQGQAGFLETGKNLDKLGIGYSGCPDGKVGECTLKIIDVADVKTAMIGLSIVFQNVPKEELKKILVNAEAESDFVIVNIHWGTEYGHVAGKSQVEFAHYLIDNGVDLIIGHHPHVIQGIEKYQDKLIFYSLGNFIFDQYFSPDTQEGFGVGVDYDLEKITYELIPYQSKIGIPDLLQKDAKAALLKKIADWSDGDEGFKDEIRAGEIKNF</sequence>
<reference evidence="4 5" key="1">
    <citation type="journal article" date="2015" name="Nature">
        <title>rRNA introns, odd ribosomes, and small enigmatic genomes across a large radiation of phyla.</title>
        <authorList>
            <person name="Brown C.T."/>
            <person name="Hug L.A."/>
            <person name="Thomas B.C."/>
            <person name="Sharon I."/>
            <person name="Castelle C.J."/>
            <person name="Singh A."/>
            <person name="Wilkins M.J."/>
            <person name="Williams K.H."/>
            <person name="Banfield J.F."/>
        </authorList>
    </citation>
    <scope>NUCLEOTIDE SEQUENCE [LARGE SCALE GENOMIC DNA]</scope>
</reference>
<comment type="similarity">
    <text evidence="1">Belongs to the CapA family.</text>
</comment>
<dbReference type="InterPro" id="IPR052169">
    <property type="entry name" value="CW_Biosynth-Accessory"/>
</dbReference>
<evidence type="ECO:0000256" key="2">
    <source>
        <dbReference type="SAM" id="Phobius"/>
    </source>
</evidence>
<keyword evidence="2" id="KW-1133">Transmembrane helix</keyword>
<feature type="domain" description="Capsule synthesis protein CapA" evidence="3">
    <location>
        <begin position="85"/>
        <end position="314"/>
    </location>
</feature>
<feature type="transmembrane region" description="Helical" evidence="2">
    <location>
        <begin position="12"/>
        <end position="32"/>
    </location>
</feature>
<dbReference type="SMART" id="SM00854">
    <property type="entry name" value="PGA_cap"/>
    <property type="match status" value="1"/>
</dbReference>
<dbReference type="PANTHER" id="PTHR33393">
    <property type="entry name" value="POLYGLUTAMINE SYNTHESIS ACCESSORY PROTEIN RV0574C-RELATED"/>
    <property type="match status" value="1"/>
</dbReference>
<evidence type="ECO:0000256" key="1">
    <source>
        <dbReference type="ARBA" id="ARBA00005662"/>
    </source>
</evidence>
<dbReference type="CDD" id="cd07381">
    <property type="entry name" value="MPP_CapA"/>
    <property type="match status" value="1"/>
</dbReference>
<gene>
    <name evidence="4" type="ORF">US91_C0008G0026</name>
</gene>
<dbReference type="PATRIC" id="fig|1618638.3.peg.922"/>
<comment type="caution">
    <text evidence="4">The sequence shown here is derived from an EMBL/GenBank/DDBJ whole genome shotgun (WGS) entry which is preliminary data.</text>
</comment>
<dbReference type="AlphaFoldDB" id="A0A0G0MYC5"/>
<dbReference type="SUPFAM" id="SSF56300">
    <property type="entry name" value="Metallo-dependent phosphatases"/>
    <property type="match status" value="1"/>
</dbReference>
<keyword evidence="2" id="KW-0472">Membrane</keyword>
<evidence type="ECO:0000259" key="3">
    <source>
        <dbReference type="SMART" id="SM00854"/>
    </source>
</evidence>
<dbReference type="InterPro" id="IPR029052">
    <property type="entry name" value="Metallo-depent_PP-like"/>
</dbReference>
<dbReference type="InterPro" id="IPR019079">
    <property type="entry name" value="Capsule_synth_CapA"/>
</dbReference>
<dbReference type="Pfam" id="PF09587">
    <property type="entry name" value="PGA_cap"/>
    <property type="match status" value="1"/>
</dbReference>
<dbReference type="Gene3D" id="3.60.21.10">
    <property type="match status" value="1"/>
</dbReference>
<dbReference type="EMBL" id="LBUU01000008">
    <property type="protein sequence ID" value="KKQ69906.1"/>
    <property type="molecule type" value="Genomic_DNA"/>
</dbReference>
<protein>
    <submittedName>
        <fullName evidence="4">Poly-gamma-glutamate biosynthesis protein</fullName>
    </submittedName>
</protein>
<proteinExistence type="inferred from homology"/>